<keyword evidence="1" id="KW-0472">Membrane</keyword>
<dbReference type="Proteomes" id="UP000032049">
    <property type="component" value="Unassembled WGS sequence"/>
</dbReference>
<evidence type="ECO:0000256" key="1">
    <source>
        <dbReference type="SAM" id="Phobius"/>
    </source>
</evidence>
<reference evidence="2 3" key="1">
    <citation type="submission" date="2015-01" db="EMBL/GenBank/DDBJ databases">
        <title>Draft genome sequence of Pedobacter sp. NL19 isolated from sludge of an effluent treatment pond in an abandoned uranium mine.</title>
        <authorList>
            <person name="Santos T."/>
            <person name="Caetano T."/>
            <person name="Covas C."/>
            <person name="Cruz A."/>
            <person name="Mendo S."/>
        </authorList>
    </citation>
    <scope>NUCLEOTIDE SEQUENCE [LARGE SCALE GENOMIC DNA]</scope>
    <source>
        <strain evidence="2 3">NL19</strain>
    </source>
</reference>
<dbReference type="EMBL" id="JXRA01000025">
    <property type="protein sequence ID" value="KIO77972.1"/>
    <property type="molecule type" value="Genomic_DNA"/>
</dbReference>
<dbReference type="OrthoDB" id="769870at2"/>
<dbReference type="Pfam" id="PF07963">
    <property type="entry name" value="N_methyl"/>
    <property type="match status" value="1"/>
</dbReference>
<evidence type="ECO:0000313" key="3">
    <source>
        <dbReference type="Proteomes" id="UP000032049"/>
    </source>
</evidence>
<keyword evidence="1" id="KW-0812">Transmembrane</keyword>
<keyword evidence="3" id="KW-1185">Reference proteome</keyword>
<dbReference type="AlphaFoldDB" id="A0A0D0GL80"/>
<dbReference type="STRING" id="1503925.TH53_05920"/>
<proteinExistence type="predicted"/>
<name>A0A0D0GL80_9SPHI</name>
<feature type="transmembrane region" description="Helical" evidence="1">
    <location>
        <begin position="15"/>
        <end position="34"/>
    </location>
</feature>
<evidence type="ECO:0000313" key="2">
    <source>
        <dbReference type="EMBL" id="KIO77972.1"/>
    </source>
</evidence>
<dbReference type="InterPro" id="IPR012902">
    <property type="entry name" value="N_methyl_site"/>
</dbReference>
<organism evidence="2 3">
    <name type="scientific">Pedobacter lusitanus</name>
    <dbReference type="NCBI Taxonomy" id="1503925"/>
    <lineage>
        <taxon>Bacteria</taxon>
        <taxon>Pseudomonadati</taxon>
        <taxon>Bacteroidota</taxon>
        <taxon>Sphingobacteriia</taxon>
        <taxon>Sphingobacteriales</taxon>
        <taxon>Sphingobacteriaceae</taxon>
        <taxon>Pedobacter</taxon>
    </lineage>
</organism>
<dbReference type="RefSeq" id="WP_041879537.1">
    <property type="nucleotide sequence ID" value="NZ_CP157278.1"/>
</dbReference>
<protein>
    <recommendedName>
        <fullName evidence="4">Prepilin-type N-terminal cleavage/methylation domain-containing protein</fullName>
    </recommendedName>
</protein>
<comment type="caution">
    <text evidence="2">The sequence shown here is derived from an EMBL/GenBank/DDBJ whole genome shotgun (WGS) entry which is preliminary data.</text>
</comment>
<accession>A0A0D0GL80</accession>
<sequence>MRNKVSAFTLMEVTVAMLISALVITICYTAYGLIQGYYLRFGEKNKTSAIVLDLKHVLERDFFKAVHIIRTEDGLSIEQDSLVIDYIFNDKQVLREIKSLHTDTFAMPVQQMKFSFEGREVNVADTVDQVNLELQMDKDTKVPLQINKYYSSADLFK</sequence>
<evidence type="ECO:0008006" key="4">
    <source>
        <dbReference type="Google" id="ProtNLM"/>
    </source>
</evidence>
<gene>
    <name evidence="2" type="ORF">TH53_05920</name>
</gene>
<keyword evidence="1" id="KW-1133">Transmembrane helix</keyword>